<dbReference type="Proteomes" id="UP000648182">
    <property type="component" value="Unassembled WGS sequence"/>
</dbReference>
<gene>
    <name evidence="1" type="ORF">H9631_13155</name>
</gene>
<proteinExistence type="predicted"/>
<accession>A0ABR8VN80</accession>
<reference evidence="1 2" key="1">
    <citation type="submission" date="2020-08" db="EMBL/GenBank/DDBJ databases">
        <title>A Genomic Blueprint of the Chicken Gut Microbiome.</title>
        <authorList>
            <person name="Gilroy R."/>
            <person name="Ravi A."/>
            <person name="Getino M."/>
            <person name="Pursley I."/>
            <person name="Horton D.L."/>
            <person name="Alikhan N.-F."/>
            <person name="Baker D."/>
            <person name="Gharbi K."/>
            <person name="Hall N."/>
            <person name="Watson M."/>
            <person name="Adriaenssens E.M."/>
            <person name="Foster-Nyarko E."/>
            <person name="Jarju S."/>
            <person name="Secka A."/>
            <person name="Antonio M."/>
            <person name="Oren A."/>
            <person name="Chaudhuri R."/>
            <person name="La Ragione R.M."/>
            <person name="Hildebrand F."/>
            <person name="Pallen M.J."/>
        </authorList>
    </citation>
    <scope>NUCLEOTIDE SEQUENCE [LARGE SCALE GENOMIC DNA]</scope>
    <source>
        <strain evidence="1 2">Sa1BUA2</strain>
    </source>
</reference>
<dbReference type="EMBL" id="JACSPV010000022">
    <property type="protein sequence ID" value="MBD8006026.1"/>
    <property type="molecule type" value="Genomic_DNA"/>
</dbReference>
<keyword evidence="2" id="KW-1185">Reference proteome</keyword>
<evidence type="ECO:0000313" key="1">
    <source>
        <dbReference type="EMBL" id="MBD8006026.1"/>
    </source>
</evidence>
<organism evidence="1 2">
    <name type="scientific">Bacillus norwichensis</name>
    <dbReference type="NCBI Taxonomy" id="2762217"/>
    <lineage>
        <taxon>Bacteria</taxon>
        <taxon>Bacillati</taxon>
        <taxon>Bacillota</taxon>
        <taxon>Bacilli</taxon>
        <taxon>Bacillales</taxon>
        <taxon>Bacillaceae</taxon>
        <taxon>Bacillus</taxon>
    </lineage>
</organism>
<evidence type="ECO:0008006" key="3">
    <source>
        <dbReference type="Google" id="ProtNLM"/>
    </source>
</evidence>
<evidence type="ECO:0000313" key="2">
    <source>
        <dbReference type="Proteomes" id="UP000648182"/>
    </source>
</evidence>
<dbReference type="RefSeq" id="WP_191813511.1">
    <property type="nucleotide sequence ID" value="NZ_JACSPV010000022.1"/>
</dbReference>
<sequence length="269" mass="31430">MAQLIKLHDYISRYESDLSRYNSLFVRLKMRRWKAILEEESNRLGVTHLESEKVEELKQAYLDQLFSSQIKWASSTIKEKSNPLASLFTDSRLRCLVQRFPDTFFLMYNPVFQLKKAKVQMEVLMVTPSKLMCMSFLDGEEDALYIGSNGHFWQKKNKDKEMKVLSPVLSVRRMNHVARQIFQTTDTNLPIEKVVVAEKGYITHSNPPDDVLFIDKQDYETWLNELKTFISPMKMMQFRATKALLDRCAKIKVRRANGGALSETEGQFH</sequence>
<name>A0ABR8VN80_9BACI</name>
<protein>
    <recommendedName>
        <fullName evidence="3">NERD domain-containing protein</fullName>
    </recommendedName>
</protein>
<comment type="caution">
    <text evidence="1">The sequence shown here is derived from an EMBL/GenBank/DDBJ whole genome shotgun (WGS) entry which is preliminary data.</text>
</comment>